<dbReference type="Proteomes" id="UP000192320">
    <property type="component" value="Unassembled WGS sequence"/>
</dbReference>
<protein>
    <submittedName>
        <fullName evidence="1">Uncharacterized protein</fullName>
    </submittedName>
</protein>
<dbReference type="EMBL" id="MVHZ01000008">
    <property type="protein sequence ID" value="ORB01093.1"/>
    <property type="molecule type" value="Genomic_DNA"/>
</dbReference>
<keyword evidence="2" id="KW-1185">Reference proteome</keyword>
<evidence type="ECO:0000313" key="2">
    <source>
        <dbReference type="Proteomes" id="UP000192320"/>
    </source>
</evidence>
<organism evidence="1 2">
    <name type="scientific">Mycolicibacter minnesotensis</name>
    <dbReference type="NCBI Taxonomy" id="1118379"/>
    <lineage>
        <taxon>Bacteria</taxon>
        <taxon>Bacillati</taxon>
        <taxon>Actinomycetota</taxon>
        <taxon>Actinomycetes</taxon>
        <taxon>Mycobacteriales</taxon>
        <taxon>Mycobacteriaceae</taxon>
        <taxon>Mycolicibacter</taxon>
    </lineage>
</organism>
<name>A0A7I7R5B8_9MYCO</name>
<sequence>MNATRNGKRFFWSWLLASAAVSISGVIVHALLGDARVPVLASAVATVIVLVQLCAIHGVHLLVEARIGGAAHRCALAAAALLATGAFVLNFAALRDLVMTWAGIAPSLAWIAPAVVDLGMSVSTLALFALTASRPAQQVHNATHAAVHSAEPPACADAHLAVAHRIVDRGVVRISPERVAQVLAEHSAGAAPSMIARRLGVGYSTVTRILDHHQSGAVA</sequence>
<dbReference type="RefSeq" id="WP_083025490.1">
    <property type="nucleotide sequence ID" value="NZ_AP022589.1"/>
</dbReference>
<evidence type="ECO:0000313" key="1">
    <source>
        <dbReference type="EMBL" id="ORB01093.1"/>
    </source>
</evidence>
<proteinExistence type="predicted"/>
<reference evidence="1 2" key="1">
    <citation type="submission" date="2017-02" db="EMBL/GenBank/DDBJ databases">
        <title>The new phylogeny of genus Mycobacterium.</title>
        <authorList>
            <person name="Tortoli E."/>
            <person name="Trovato A."/>
            <person name="Cirillo D.M."/>
        </authorList>
    </citation>
    <scope>NUCLEOTIDE SEQUENCE [LARGE SCALE GENOMIC DNA]</scope>
    <source>
        <strain evidence="1 2">DSM 45633</strain>
    </source>
</reference>
<dbReference type="OrthoDB" id="4721043at2"/>
<dbReference type="AlphaFoldDB" id="A0A7I7R5B8"/>
<accession>A0A7I7R5B8</accession>
<comment type="caution">
    <text evidence="1">The sequence shown here is derived from an EMBL/GenBank/DDBJ whole genome shotgun (WGS) entry which is preliminary data.</text>
</comment>
<gene>
    <name evidence="1" type="ORF">BST33_10005</name>
</gene>